<dbReference type="GO" id="GO:0006950">
    <property type="term" value="P:response to stress"/>
    <property type="evidence" value="ECO:0007669"/>
    <property type="project" value="TreeGrafter"/>
</dbReference>
<keyword evidence="5" id="KW-0804">Transcription</keyword>
<protein>
    <submittedName>
        <fullName evidence="7">MarR family transcriptional regulator</fullName>
    </submittedName>
</protein>
<dbReference type="GO" id="GO:0005737">
    <property type="term" value="C:cytoplasm"/>
    <property type="evidence" value="ECO:0007669"/>
    <property type="project" value="UniProtKB-SubCell"/>
</dbReference>
<organism evidence="7 8">
    <name type="scientific">Hyphomicrobium nitrativorans NL23</name>
    <dbReference type="NCBI Taxonomy" id="1029756"/>
    <lineage>
        <taxon>Bacteria</taxon>
        <taxon>Pseudomonadati</taxon>
        <taxon>Pseudomonadota</taxon>
        <taxon>Alphaproteobacteria</taxon>
        <taxon>Hyphomicrobiales</taxon>
        <taxon>Hyphomicrobiaceae</taxon>
        <taxon>Hyphomicrobium</taxon>
    </lineage>
</organism>
<dbReference type="InterPro" id="IPR055166">
    <property type="entry name" value="Transc_reg_Sar_Rot_HTH"/>
</dbReference>
<dbReference type="RefSeq" id="WP_023788607.1">
    <property type="nucleotide sequence ID" value="NC_022997.1"/>
</dbReference>
<dbReference type="EMBL" id="CP006912">
    <property type="protein sequence ID" value="AHB49653.1"/>
    <property type="molecule type" value="Genomic_DNA"/>
</dbReference>
<dbReference type="Proteomes" id="UP000018542">
    <property type="component" value="Chromosome"/>
</dbReference>
<dbReference type="InterPro" id="IPR000835">
    <property type="entry name" value="HTH_MarR-typ"/>
</dbReference>
<dbReference type="AlphaFoldDB" id="V5SGJ2"/>
<dbReference type="PATRIC" id="fig|1029756.8.peg.3449"/>
<dbReference type="SUPFAM" id="SSF46785">
    <property type="entry name" value="Winged helix' DNA-binding domain"/>
    <property type="match status" value="1"/>
</dbReference>
<evidence type="ECO:0000256" key="1">
    <source>
        <dbReference type="ARBA" id="ARBA00004496"/>
    </source>
</evidence>
<evidence type="ECO:0000256" key="2">
    <source>
        <dbReference type="ARBA" id="ARBA00022490"/>
    </source>
</evidence>
<dbReference type="FunFam" id="1.10.10.10:FF:000163">
    <property type="entry name" value="MarR family transcriptional regulator"/>
    <property type="match status" value="1"/>
</dbReference>
<keyword evidence="8" id="KW-1185">Reference proteome</keyword>
<dbReference type="GO" id="GO:0003677">
    <property type="term" value="F:DNA binding"/>
    <property type="evidence" value="ECO:0007669"/>
    <property type="project" value="UniProtKB-KW"/>
</dbReference>
<dbReference type="OrthoDB" id="9806864at2"/>
<dbReference type="InterPro" id="IPR036390">
    <property type="entry name" value="WH_DNA-bd_sf"/>
</dbReference>
<feature type="domain" description="HTH marR-type" evidence="6">
    <location>
        <begin position="9"/>
        <end position="139"/>
    </location>
</feature>
<proteinExistence type="predicted"/>
<evidence type="ECO:0000256" key="5">
    <source>
        <dbReference type="ARBA" id="ARBA00023163"/>
    </source>
</evidence>
<dbReference type="STRING" id="1029756.W911_16560"/>
<keyword evidence="3" id="KW-0805">Transcription regulation</keyword>
<evidence type="ECO:0000259" key="6">
    <source>
        <dbReference type="PROSITE" id="PS50995"/>
    </source>
</evidence>
<dbReference type="InterPro" id="IPR036388">
    <property type="entry name" value="WH-like_DNA-bd_sf"/>
</dbReference>
<accession>V5SGJ2</accession>
<dbReference type="GO" id="GO:0003700">
    <property type="term" value="F:DNA-binding transcription factor activity"/>
    <property type="evidence" value="ECO:0007669"/>
    <property type="project" value="InterPro"/>
</dbReference>
<keyword evidence="2" id="KW-0963">Cytoplasm</keyword>
<dbReference type="HOGENOM" id="CLU_083287_3_0_5"/>
<dbReference type="PROSITE" id="PS50995">
    <property type="entry name" value="HTH_MARR_2"/>
    <property type="match status" value="1"/>
</dbReference>
<dbReference type="PANTHER" id="PTHR33164:SF5">
    <property type="entry name" value="ORGANIC HYDROPEROXIDE RESISTANCE TRANSCRIPTIONAL REGULATOR"/>
    <property type="match status" value="1"/>
</dbReference>
<dbReference type="KEGG" id="hni:W911_16560"/>
<name>V5SGJ2_9HYPH</name>
<dbReference type="SMART" id="SM00347">
    <property type="entry name" value="HTH_MARR"/>
    <property type="match status" value="1"/>
</dbReference>
<reference evidence="7 8" key="1">
    <citation type="journal article" date="2014" name="Genome Announc.">
        <title>Complete Genome Sequence of Hyphomicrobium nitrativorans Strain NL23, a Denitrifying Bacterium Isolated from Biofilm of a Methanol-Fed Denitrification System Treating Seawater at the Montreal Biodome.</title>
        <authorList>
            <person name="Martineau C."/>
            <person name="Villeneuve C."/>
            <person name="Mauffrey F."/>
            <person name="Villemur R."/>
        </authorList>
    </citation>
    <scope>NUCLEOTIDE SEQUENCE [LARGE SCALE GENOMIC DNA]</scope>
    <source>
        <strain evidence="7">NL23</strain>
    </source>
</reference>
<comment type="subcellular location">
    <subcellularLocation>
        <location evidence="1">Cytoplasm</location>
    </subcellularLocation>
</comment>
<dbReference type="InterPro" id="IPR039422">
    <property type="entry name" value="MarR/SlyA-like"/>
</dbReference>
<gene>
    <name evidence="7" type="ORF">W911_16560</name>
</gene>
<dbReference type="PANTHER" id="PTHR33164">
    <property type="entry name" value="TRANSCRIPTIONAL REGULATOR, MARR FAMILY"/>
    <property type="match status" value="1"/>
</dbReference>
<dbReference type="Gene3D" id="1.10.10.10">
    <property type="entry name" value="Winged helix-like DNA-binding domain superfamily/Winged helix DNA-binding domain"/>
    <property type="match status" value="1"/>
</dbReference>
<evidence type="ECO:0000313" key="8">
    <source>
        <dbReference type="Proteomes" id="UP000018542"/>
    </source>
</evidence>
<sequence>MAEKTLNLDNALCFAIYSANHAVTRAYKPILDPHGLTYPQYLVLLILWERDGQTVGSIGQRLFLESSTLTPLLKRMEKAGSVRRERAADDERQVCIFLTDAGRALQTALADVPRRLLAAFGCGAREAETLHDQVTTLRDNVAKASSE</sequence>
<evidence type="ECO:0000313" key="7">
    <source>
        <dbReference type="EMBL" id="AHB49653.1"/>
    </source>
</evidence>
<keyword evidence="4" id="KW-0238">DNA-binding</keyword>
<evidence type="ECO:0000256" key="3">
    <source>
        <dbReference type="ARBA" id="ARBA00023015"/>
    </source>
</evidence>
<dbReference type="Pfam" id="PF22381">
    <property type="entry name" value="Staph_reg_Sar_Rot"/>
    <property type="match status" value="1"/>
</dbReference>
<evidence type="ECO:0000256" key="4">
    <source>
        <dbReference type="ARBA" id="ARBA00023125"/>
    </source>
</evidence>